<feature type="region of interest" description="Disordered" evidence="1">
    <location>
        <begin position="27"/>
        <end position="46"/>
    </location>
</feature>
<evidence type="ECO:0000313" key="2">
    <source>
        <dbReference type="EMBL" id="RLN08852.1"/>
    </source>
</evidence>
<dbReference type="Proteomes" id="UP000275267">
    <property type="component" value="Unassembled WGS sequence"/>
</dbReference>
<feature type="compositionally biased region" description="Low complexity" evidence="1">
    <location>
        <begin position="30"/>
        <end position="46"/>
    </location>
</feature>
<evidence type="ECO:0000313" key="3">
    <source>
        <dbReference type="Proteomes" id="UP000275267"/>
    </source>
</evidence>
<name>A0A3L6RSS9_PANMI</name>
<proteinExistence type="predicted"/>
<feature type="region of interest" description="Disordered" evidence="1">
    <location>
        <begin position="1"/>
        <end position="21"/>
    </location>
</feature>
<dbReference type="EMBL" id="PQIB02000007">
    <property type="protein sequence ID" value="RLN08852.1"/>
    <property type="molecule type" value="Genomic_DNA"/>
</dbReference>
<sequence length="128" mass="13756">MSTTTTTMPTATTRSSGGCFPRRWSRRRISSSSPSVTMSMTTATDTATATWRRRPWAGVWLSAMGCSLLVSMASPRLPHPPPGHILSGETIKGHGGCTCSVWDEPWPQTLVSVVLYLGGGVAWKESSD</sequence>
<feature type="compositionally biased region" description="Low complexity" evidence="1">
    <location>
        <begin position="1"/>
        <end position="13"/>
    </location>
</feature>
<dbReference type="AlphaFoldDB" id="A0A3L6RSS9"/>
<accession>A0A3L6RSS9</accession>
<comment type="caution">
    <text evidence="2">The sequence shown here is derived from an EMBL/GenBank/DDBJ whole genome shotgun (WGS) entry which is preliminary data.</text>
</comment>
<keyword evidence="3" id="KW-1185">Reference proteome</keyword>
<reference evidence="3" key="1">
    <citation type="journal article" date="2019" name="Nat. Commun.">
        <title>The genome of broomcorn millet.</title>
        <authorList>
            <person name="Zou C."/>
            <person name="Miki D."/>
            <person name="Li D."/>
            <person name="Tang Q."/>
            <person name="Xiao L."/>
            <person name="Rajput S."/>
            <person name="Deng P."/>
            <person name="Jia W."/>
            <person name="Huang R."/>
            <person name="Zhang M."/>
            <person name="Sun Y."/>
            <person name="Hu J."/>
            <person name="Fu X."/>
            <person name="Schnable P.S."/>
            <person name="Li F."/>
            <person name="Zhang H."/>
            <person name="Feng B."/>
            <person name="Zhu X."/>
            <person name="Liu R."/>
            <person name="Schnable J.C."/>
            <person name="Zhu J.-K."/>
            <person name="Zhang H."/>
        </authorList>
    </citation>
    <scope>NUCLEOTIDE SEQUENCE [LARGE SCALE GENOMIC DNA]</scope>
</reference>
<organism evidence="2 3">
    <name type="scientific">Panicum miliaceum</name>
    <name type="common">Proso millet</name>
    <name type="synonym">Broomcorn millet</name>
    <dbReference type="NCBI Taxonomy" id="4540"/>
    <lineage>
        <taxon>Eukaryota</taxon>
        <taxon>Viridiplantae</taxon>
        <taxon>Streptophyta</taxon>
        <taxon>Embryophyta</taxon>
        <taxon>Tracheophyta</taxon>
        <taxon>Spermatophyta</taxon>
        <taxon>Magnoliopsida</taxon>
        <taxon>Liliopsida</taxon>
        <taxon>Poales</taxon>
        <taxon>Poaceae</taxon>
        <taxon>PACMAD clade</taxon>
        <taxon>Panicoideae</taxon>
        <taxon>Panicodae</taxon>
        <taxon>Paniceae</taxon>
        <taxon>Panicinae</taxon>
        <taxon>Panicum</taxon>
        <taxon>Panicum sect. Panicum</taxon>
    </lineage>
</organism>
<protein>
    <submittedName>
        <fullName evidence="2">Uncharacterized protein</fullName>
    </submittedName>
</protein>
<gene>
    <name evidence="2" type="ORF">C2845_PM11G03520</name>
</gene>
<evidence type="ECO:0000256" key="1">
    <source>
        <dbReference type="SAM" id="MobiDB-lite"/>
    </source>
</evidence>